<dbReference type="WBParaSite" id="PgR048_g018_t01">
    <property type="protein sequence ID" value="PgR048_g018_t01"/>
    <property type="gene ID" value="PgR048_g018"/>
</dbReference>
<evidence type="ECO:0000313" key="1">
    <source>
        <dbReference type="Proteomes" id="UP000887569"/>
    </source>
</evidence>
<sequence>SNISPYEGIWHLLYECFVSLTERIRSVIVECISISGFIHTLCTISVHIRNFNNQQHLRHDRWSINHSR</sequence>
<evidence type="ECO:0000313" key="2">
    <source>
        <dbReference type="WBParaSite" id="PgR048_g018_t01"/>
    </source>
</evidence>
<organism evidence="1 2">
    <name type="scientific">Parascaris univalens</name>
    <name type="common">Nematode worm</name>
    <dbReference type="NCBI Taxonomy" id="6257"/>
    <lineage>
        <taxon>Eukaryota</taxon>
        <taxon>Metazoa</taxon>
        <taxon>Ecdysozoa</taxon>
        <taxon>Nematoda</taxon>
        <taxon>Chromadorea</taxon>
        <taxon>Rhabditida</taxon>
        <taxon>Spirurina</taxon>
        <taxon>Ascaridomorpha</taxon>
        <taxon>Ascaridoidea</taxon>
        <taxon>Ascarididae</taxon>
        <taxon>Parascaris</taxon>
    </lineage>
</organism>
<name>A0A915BN49_PARUN</name>
<proteinExistence type="predicted"/>
<keyword evidence="1" id="KW-1185">Reference proteome</keyword>
<reference evidence="2" key="1">
    <citation type="submission" date="2022-11" db="UniProtKB">
        <authorList>
            <consortium name="WormBaseParasite"/>
        </authorList>
    </citation>
    <scope>IDENTIFICATION</scope>
</reference>
<dbReference type="Proteomes" id="UP000887569">
    <property type="component" value="Unplaced"/>
</dbReference>
<accession>A0A915BN49</accession>
<dbReference type="AlphaFoldDB" id="A0A915BN49"/>
<protein>
    <submittedName>
        <fullName evidence="2">Ovule protein</fullName>
    </submittedName>
</protein>